<accession>A0A0P6WGV6</accession>
<comment type="caution">
    <text evidence="2">The sequence shown here is derived from an EMBL/GenBank/DDBJ whole genome shotgun (WGS) entry which is preliminary data.</text>
</comment>
<reference evidence="2 3" key="1">
    <citation type="submission" date="2015-09" db="EMBL/GenBank/DDBJ databases">
        <authorList>
            <person name="Jackson K.R."/>
            <person name="Lunt B.L."/>
            <person name="Fisher J.N.B."/>
            <person name="Gardner A.V."/>
            <person name="Bailey M.E."/>
            <person name="Deus L.M."/>
            <person name="Earl A.S."/>
            <person name="Gibby P.D."/>
            <person name="Hartmann K.A."/>
            <person name="Liu J.E."/>
            <person name="Manci A.M."/>
            <person name="Nielsen D.A."/>
            <person name="Solomon M.B."/>
            <person name="Breakwell D.P."/>
            <person name="Burnett S.H."/>
            <person name="Grose J.H."/>
        </authorList>
    </citation>
    <scope>NUCLEOTIDE SEQUENCE [LARGE SCALE GENOMIC DNA]</scope>
    <source>
        <strain evidence="2 3">16</strain>
    </source>
</reference>
<evidence type="ECO:0000313" key="3">
    <source>
        <dbReference type="Proteomes" id="UP000048984"/>
    </source>
</evidence>
<dbReference type="Pfam" id="PF13480">
    <property type="entry name" value="Acetyltransf_6"/>
    <property type="match status" value="1"/>
</dbReference>
<evidence type="ECO:0000259" key="1">
    <source>
        <dbReference type="Pfam" id="PF13480"/>
    </source>
</evidence>
<feature type="domain" description="BioF2-like acetyltransferase" evidence="1">
    <location>
        <begin position="179"/>
        <end position="313"/>
    </location>
</feature>
<dbReference type="STRING" id="665126.ABB55_18370"/>
<gene>
    <name evidence="2" type="ORF">ABB55_18370</name>
</gene>
<proteinExistence type="predicted"/>
<evidence type="ECO:0000313" key="2">
    <source>
        <dbReference type="EMBL" id="KPL53931.1"/>
    </source>
</evidence>
<name>A0A0P6WGV6_9HYPH</name>
<dbReference type="InterPro" id="IPR038740">
    <property type="entry name" value="BioF2-like_GNAT_dom"/>
</dbReference>
<keyword evidence="3" id="KW-1185">Reference proteome</keyword>
<protein>
    <recommendedName>
        <fullName evidence="1">BioF2-like acetyltransferase domain-containing protein</fullName>
    </recommendedName>
</protein>
<dbReference type="EMBL" id="LJYW01000001">
    <property type="protein sequence ID" value="KPL53931.1"/>
    <property type="molecule type" value="Genomic_DNA"/>
</dbReference>
<dbReference type="SUPFAM" id="SSF55729">
    <property type="entry name" value="Acyl-CoA N-acyltransferases (Nat)"/>
    <property type="match status" value="1"/>
</dbReference>
<dbReference type="RefSeq" id="WP_054360096.1">
    <property type="nucleotide sequence ID" value="NZ_LJYW01000001.1"/>
</dbReference>
<reference evidence="2 3" key="2">
    <citation type="submission" date="2015-10" db="EMBL/GenBank/DDBJ databases">
        <title>Draft Genome Sequence of Prosthecomicrobium hirschii ATCC 27832.</title>
        <authorList>
            <person name="Daniel J."/>
            <person name="Givan S.A."/>
            <person name="Brun Y.V."/>
            <person name="Brown P.J."/>
        </authorList>
    </citation>
    <scope>NUCLEOTIDE SEQUENCE [LARGE SCALE GENOMIC DNA]</scope>
    <source>
        <strain evidence="2 3">16</strain>
    </source>
</reference>
<dbReference type="Proteomes" id="UP000048984">
    <property type="component" value="Unassembled WGS sequence"/>
</dbReference>
<organism evidence="2 3">
    <name type="scientific">Prosthecodimorpha hirschii</name>
    <dbReference type="NCBI Taxonomy" id="665126"/>
    <lineage>
        <taxon>Bacteria</taxon>
        <taxon>Pseudomonadati</taxon>
        <taxon>Pseudomonadota</taxon>
        <taxon>Alphaproteobacteria</taxon>
        <taxon>Hyphomicrobiales</taxon>
        <taxon>Ancalomicrobiaceae</taxon>
        <taxon>Prosthecodimorpha</taxon>
    </lineage>
</organism>
<sequence length="392" mass="42274">MVVRRRSLADAAAIEPAWRDLACRALEPNVFLGPDVLPARLAAFAPEAEMVTVEAPDGRLVLLAAVARRRIGFGLTGRVTALWSDDYAPLGTPLVASDGPGGAEAAWMALLSDLSDRGGGWLGAFALPDQRLDGPVHEAFVQAARRLGLAWARHGSHARAALAGQRSPEAHRLAAIEPRRRKEYARQSRRLAEQGHLVADAATVPDEIRAAFADFLALEAAGWKGRSGTALRQEPAALAFVEAAVEALGRAGALTIDRLRLDGRPIALLLRVRDGAAAWPWKIAYDEAYAAQSPGVQIMLQASARLLDDPGFRLADSLAVAGHPMIEHLWRERIQIGTLIVGPAGRGHFGVRLKGLEFEFHDRARARARGLRDALRARFGSRRKAQRTGPPA</sequence>
<dbReference type="InterPro" id="IPR016181">
    <property type="entry name" value="Acyl_CoA_acyltransferase"/>
</dbReference>
<dbReference type="AlphaFoldDB" id="A0A0P6WGV6"/>